<keyword evidence="8" id="KW-1185">Reference proteome</keyword>
<evidence type="ECO:0000256" key="1">
    <source>
        <dbReference type="ARBA" id="ARBA00022723"/>
    </source>
</evidence>
<keyword evidence="4 5" id="KW-0238">DNA-binding</keyword>
<dbReference type="GO" id="GO:0008270">
    <property type="term" value="F:zinc ion binding"/>
    <property type="evidence" value="ECO:0007669"/>
    <property type="project" value="UniProtKB-KW"/>
</dbReference>
<protein>
    <submittedName>
        <fullName evidence="9">THAP domain-containing protein 2</fullName>
    </submittedName>
</protein>
<dbReference type="InterPro" id="IPR006612">
    <property type="entry name" value="THAP_Znf"/>
</dbReference>
<evidence type="ECO:0000256" key="3">
    <source>
        <dbReference type="ARBA" id="ARBA00022833"/>
    </source>
</evidence>
<dbReference type="Gene3D" id="6.20.210.20">
    <property type="entry name" value="THAP domain"/>
    <property type="match status" value="1"/>
</dbReference>
<evidence type="ECO:0000313" key="8">
    <source>
        <dbReference type="Proteomes" id="UP000192220"/>
    </source>
</evidence>
<dbReference type="PROSITE" id="PS50950">
    <property type="entry name" value="ZF_THAP"/>
    <property type="match status" value="1"/>
</dbReference>
<keyword evidence="1" id="KW-0479">Metal-binding</keyword>
<evidence type="ECO:0000256" key="5">
    <source>
        <dbReference type="PROSITE-ProRule" id="PRU00309"/>
    </source>
</evidence>
<organism evidence="8 9">
    <name type="scientific">Austrofundulus limnaeus</name>
    <name type="common">Annual killifish</name>
    <dbReference type="NCBI Taxonomy" id="52670"/>
    <lineage>
        <taxon>Eukaryota</taxon>
        <taxon>Metazoa</taxon>
        <taxon>Chordata</taxon>
        <taxon>Craniata</taxon>
        <taxon>Vertebrata</taxon>
        <taxon>Euteleostomi</taxon>
        <taxon>Actinopterygii</taxon>
        <taxon>Neopterygii</taxon>
        <taxon>Teleostei</taxon>
        <taxon>Neoteleostei</taxon>
        <taxon>Acanthomorphata</taxon>
        <taxon>Ovalentaria</taxon>
        <taxon>Atherinomorphae</taxon>
        <taxon>Cyprinodontiformes</taxon>
        <taxon>Rivulidae</taxon>
        <taxon>Austrofundulus</taxon>
    </lineage>
</organism>
<dbReference type="InterPro" id="IPR026521">
    <property type="entry name" value="THAP2"/>
</dbReference>
<name>A0A2I4CB72_AUSLI</name>
<dbReference type="PANTHER" id="PTHR47696">
    <property type="entry name" value="THAP DOMAIN-CONTAINING PROTEIN 2"/>
    <property type="match status" value="1"/>
</dbReference>
<dbReference type="RefSeq" id="XP_013877229.1">
    <property type="nucleotide sequence ID" value="XM_014021775.1"/>
</dbReference>
<dbReference type="STRING" id="52670.A0A2I4CB72"/>
<evidence type="ECO:0000259" key="7">
    <source>
        <dbReference type="PROSITE" id="PS50950"/>
    </source>
</evidence>
<dbReference type="Proteomes" id="UP000192220">
    <property type="component" value="Unplaced"/>
</dbReference>
<evidence type="ECO:0000313" key="9">
    <source>
        <dbReference type="RefSeq" id="XP_013877229.1"/>
    </source>
</evidence>
<evidence type="ECO:0000256" key="6">
    <source>
        <dbReference type="SAM" id="Coils"/>
    </source>
</evidence>
<dbReference type="SMART" id="SM00980">
    <property type="entry name" value="THAP"/>
    <property type="match status" value="1"/>
</dbReference>
<dbReference type="InterPro" id="IPR038441">
    <property type="entry name" value="THAP_Znf_sf"/>
</dbReference>
<evidence type="ECO:0000256" key="2">
    <source>
        <dbReference type="ARBA" id="ARBA00022771"/>
    </source>
</evidence>
<dbReference type="InParanoid" id="A0A2I4CB72"/>
<dbReference type="SMART" id="SM00692">
    <property type="entry name" value="DM3"/>
    <property type="match status" value="1"/>
</dbReference>
<accession>A0A2I4CB72</accession>
<dbReference type="FunCoup" id="A0A2I4CB72">
    <property type="interactions" value="41"/>
</dbReference>
<dbReference type="OrthoDB" id="7312725at2759"/>
<dbReference type="PANTHER" id="PTHR47696:SF2">
    <property type="entry name" value="PROVISIONAL ORTHOLOG OF THAP DOMAIN CONTAINING 1"/>
    <property type="match status" value="1"/>
</dbReference>
<dbReference type="AlphaFoldDB" id="A0A2I4CB72"/>
<reference evidence="9" key="1">
    <citation type="submission" date="2025-08" db="UniProtKB">
        <authorList>
            <consortium name="RefSeq"/>
        </authorList>
    </citation>
    <scope>IDENTIFICATION</scope>
</reference>
<keyword evidence="2 5" id="KW-0863">Zinc-finger</keyword>
<dbReference type="KEGG" id="alim:106527021"/>
<sequence>MWHVERSVKMPHSCAAWNCTNRFTAQTRSAGISFHRFPKHKKLRKQWETAVRREGLSASSSSVLCSEHFRPENFDRTGQTVRLRAGAVPSVFSFPAHLHKPVATRTTQTSKKAQETPSLDCPQLVREAKPLPEPNVDHSYALPSSNEGLRARLREALARVESLEKENRNMKDRERRAKNTLSCLLEDLRLKKLLNEELKEQLNIYSDHQTPLSKQSHRYTKRPEEVCHDCPLMWSEDVQLSERDP</sequence>
<gene>
    <name evidence="9" type="primary">si:ch73-130a3.4</name>
</gene>
<feature type="domain" description="THAP-type" evidence="7">
    <location>
        <begin position="10"/>
        <end position="92"/>
    </location>
</feature>
<keyword evidence="6" id="KW-0175">Coiled coil</keyword>
<keyword evidence="3" id="KW-0862">Zinc</keyword>
<dbReference type="SUPFAM" id="SSF57716">
    <property type="entry name" value="Glucocorticoid receptor-like (DNA-binding domain)"/>
    <property type="match status" value="1"/>
</dbReference>
<dbReference type="GO" id="GO:0003677">
    <property type="term" value="F:DNA binding"/>
    <property type="evidence" value="ECO:0007669"/>
    <property type="project" value="UniProtKB-UniRule"/>
</dbReference>
<dbReference type="Pfam" id="PF05485">
    <property type="entry name" value="THAP"/>
    <property type="match status" value="1"/>
</dbReference>
<proteinExistence type="predicted"/>
<feature type="coiled-coil region" evidence="6">
    <location>
        <begin position="146"/>
        <end position="201"/>
    </location>
</feature>
<evidence type="ECO:0000256" key="4">
    <source>
        <dbReference type="ARBA" id="ARBA00023125"/>
    </source>
</evidence>